<evidence type="ECO:0000256" key="6">
    <source>
        <dbReference type="ARBA" id="ARBA00022989"/>
    </source>
</evidence>
<evidence type="ECO:0000256" key="5">
    <source>
        <dbReference type="ARBA" id="ARBA00022692"/>
    </source>
</evidence>
<comment type="caution">
    <text evidence="10">The sequence shown here is derived from an EMBL/GenBank/DDBJ whole genome shotgun (WGS) entry which is preliminary data.</text>
</comment>
<feature type="transmembrane region" description="Helical" evidence="8">
    <location>
        <begin position="20"/>
        <end position="44"/>
    </location>
</feature>
<accession>A0A644VSL6</accession>
<evidence type="ECO:0000259" key="9">
    <source>
        <dbReference type="Pfam" id="PF04290"/>
    </source>
</evidence>
<evidence type="ECO:0000256" key="3">
    <source>
        <dbReference type="ARBA" id="ARBA00022475"/>
    </source>
</evidence>
<keyword evidence="4" id="KW-0997">Cell inner membrane</keyword>
<evidence type="ECO:0000256" key="8">
    <source>
        <dbReference type="SAM" id="Phobius"/>
    </source>
</evidence>
<dbReference type="EMBL" id="VSSQ01000424">
    <property type="protein sequence ID" value="MPL94326.1"/>
    <property type="molecule type" value="Genomic_DNA"/>
</dbReference>
<protein>
    <submittedName>
        <fullName evidence="10">Ectoine/5-hydroxyectoine TRAP transporter small permease protein UehB</fullName>
    </submittedName>
</protein>
<keyword evidence="2" id="KW-0813">Transport</keyword>
<keyword evidence="3" id="KW-1003">Cell membrane</keyword>
<evidence type="ECO:0000256" key="2">
    <source>
        <dbReference type="ARBA" id="ARBA00022448"/>
    </source>
</evidence>
<dbReference type="PANTHER" id="PTHR35011:SF2">
    <property type="entry name" value="2,3-DIKETO-L-GULONATE TRAP TRANSPORTER SMALL PERMEASE PROTEIN YIAM"/>
    <property type="match status" value="1"/>
</dbReference>
<comment type="subcellular location">
    <subcellularLocation>
        <location evidence="1">Cell inner membrane</location>
        <topology evidence="1">Multi-pass membrane protein</topology>
    </subcellularLocation>
</comment>
<keyword evidence="7 8" id="KW-0472">Membrane</keyword>
<dbReference type="GO" id="GO:0005886">
    <property type="term" value="C:plasma membrane"/>
    <property type="evidence" value="ECO:0007669"/>
    <property type="project" value="UniProtKB-SubCell"/>
</dbReference>
<dbReference type="InterPro" id="IPR055348">
    <property type="entry name" value="DctQ"/>
</dbReference>
<dbReference type="InterPro" id="IPR007387">
    <property type="entry name" value="TRAP_DctQ"/>
</dbReference>
<dbReference type="PANTHER" id="PTHR35011">
    <property type="entry name" value="2,3-DIKETO-L-GULONATE TRAP TRANSPORTER SMALL PERMEASE PROTEIN YIAM"/>
    <property type="match status" value="1"/>
</dbReference>
<dbReference type="AlphaFoldDB" id="A0A644VSL6"/>
<dbReference type="GO" id="GO:0022857">
    <property type="term" value="F:transmembrane transporter activity"/>
    <property type="evidence" value="ECO:0007669"/>
    <property type="project" value="TreeGrafter"/>
</dbReference>
<keyword evidence="6 8" id="KW-1133">Transmembrane helix</keyword>
<feature type="transmembrane region" description="Helical" evidence="8">
    <location>
        <begin position="89"/>
        <end position="110"/>
    </location>
</feature>
<feature type="domain" description="Tripartite ATP-independent periplasmic transporters DctQ component" evidence="9">
    <location>
        <begin position="26"/>
        <end position="157"/>
    </location>
</feature>
<dbReference type="Pfam" id="PF04290">
    <property type="entry name" value="DctQ"/>
    <property type="match status" value="1"/>
</dbReference>
<sequence length="184" mass="21087">MRNLEKIDSVLTWIEEKILVYGILFMAVILIANVISRNFFYSSINASEEISQFLVVMVTFLGTSYAARKGLHIRMSILNDALRGKPQKLLALFVSLVTACIMFYLAWLSFRYVRRVGTLHRVSPILQFPLHYVWSVVPVGFALTGVQYFLTFFRNLKSGDVWVSYYVKDELLDPGEMAAKKEGN</sequence>
<dbReference type="GO" id="GO:0015740">
    <property type="term" value="P:C4-dicarboxylate transport"/>
    <property type="evidence" value="ECO:0007669"/>
    <property type="project" value="TreeGrafter"/>
</dbReference>
<feature type="transmembrane region" description="Helical" evidence="8">
    <location>
        <begin position="130"/>
        <end position="150"/>
    </location>
</feature>
<evidence type="ECO:0000313" key="10">
    <source>
        <dbReference type="EMBL" id="MPL94326.1"/>
    </source>
</evidence>
<gene>
    <name evidence="10" type="primary">uehB_1</name>
    <name evidence="10" type="ORF">SDC9_40479</name>
</gene>
<organism evidence="10">
    <name type="scientific">bioreactor metagenome</name>
    <dbReference type="NCBI Taxonomy" id="1076179"/>
    <lineage>
        <taxon>unclassified sequences</taxon>
        <taxon>metagenomes</taxon>
        <taxon>ecological metagenomes</taxon>
    </lineage>
</organism>
<name>A0A644VSL6_9ZZZZ</name>
<feature type="transmembrane region" description="Helical" evidence="8">
    <location>
        <begin position="50"/>
        <end position="68"/>
    </location>
</feature>
<evidence type="ECO:0000256" key="7">
    <source>
        <dbReference type="ARBA" id="ARBA00023136"/>
    </source>
</evidence>
<evidence type="ECO:0000256" key="4">
    <source>
        <dbReference type="ARBA" id="ARBA00022519"/>
    </source>
</evidence>
<reference evidence="10" key="1">
    <citation type="submission" date="2019-08" db="EMBL/GenBank/DDBJ databases">
        <authorList>
            <person name="Kucharzyk K."/>
            <person name="Murdoch R.W."/>
            <person name="Higgins S."/>
            <person name="Loffler F."/>
        </authorList>
    </citation>
    <scope>NUCLEOTIDE SEQUENCE</scope>
</reference>
<keyword evidence="5 8" id="KW-0812">Transmembrane</keyword>
<evidence type="ECO:0000256" key="1">
    <source>
        <dbReference type="ARBA" id="ARBA00004429"/>
    </source>
</evidence>
<proteinExistence type="predicted"/>